<dbReference type="AlphaFoldDB" id="A0A0A8H311"/>
<keyword evidence="2" id="KW-0812">Transmembrane</keyword>
<name>A0A0A8H311_9BACT</name>
<dbReference type="KEGG" id="cis:CINS_1093"/>
<evidence type="ECO:0000313" key="4">
    <source>
        <dbReference type="Proteomes" id="UP000031163"/>
    </source>
</evidence>
<reference evidence="3 4" key="1">
    <citation type="journal article" date="2014" name="Genome Biol. Evol.">
        <title>Comparative Genomics of the Campylobacter lari Group.</title>
        <authorList>
            <person name="Miller W.G."/>
            <person name="Yee E."/>
            <person name="Chapman M.H."/>
            <person name="Smith T.P."/>
            <person name="Bono J.L."/>
            <person name="Huynh S."/>
            <person name="Parker C.T."/>
            <person name="Vandamme P."/>
            <person name="Luong K."/>
            <person name="Korlach J."/>
        </authorList>
    </citation>
    <scope>NUCLEOTIDE SEQUENCE [LARGE SCALE GENOMIC DNA]</scope>
    <source>
        <strain evidence="3 4">NCTC 12927</strain>
    </source>
</reference>
<feature type="coiled-coil region" evidence="1">
    <location>
        <begin position="20"/>
        <end position="58"/>
    </location>
</feature>
<keyword evidence="1" id="KW-0175">Coiled coil</keyword>
<evidence type="ECO:0008006" key="5">
    <source>
        <dbReference type="Google" id="ProtNLM"/>
    </source>
</evidence>
<dbReference type="HOGENOM" id="CLU_194355_0_0_7"/>
<dbReference type="Proteomes" id="UP000031163">
    <property type="component" value="Chromosome"/>
</dbReference>
<evidence type="ECO:0000256" key="2">
    <source>
        <dbReference type="SAM" id="Phobius"/>
    </source>
</evidence>
<dbReference type="GeneID" id="74431881"/>
<dbReference type="STRING" id="1031564.CINS_1093"/>
<feature type="transmembrane region" description="Helical" evidence="2">
    <location>
        <begin position="6"/>
        <end position="23"/>
    </location>
</feature>
<dbReference type="EMBL" id="CP007770">
    <property type="protein sequence ID" value="AJC88055.1"/>
    <property type="molecule type" value="Genomic_DNA"/>
</dbReference>
<accession>A0A0A8H311</accession>
<evidence type="ECO:0000313" key="3">
    <source>
        <dbReference type="EMBL" id="AJC88055.1"/>
    </source>
</evidence>
<sequence length="70" mass="8734">MEFLNWTILILFLFIVFLLINRYERKIKILYKNIEILKNECKKNNENIEKNRMLIEKNRSNIEDIKNFQE</sequence>
<gene>
    <name evidence="3" type="ORF">CINS_1093</name>
</gene>
<keyword evidence="2" id="KW-1133">Transmembrane helix</keyword>
<protein>
    <recommendedName>
        <fullName evidence="5">Flagellar biosynthesis protein</fullName>
    </recommendedName>
</protein>
<organism evidence="3 4">
    <name type="scientific">Campylobacter insulaenigrae NCTC 12927</name>
    <dbReference type="NCBI Taxonomy" id="1031564"/>
    <lineage>
        <taxon>Bacteria</taxon>
        <taxon>Pseudomonadati</taxon>
        <taxon>Campylobacterota</taxon>
        <taxon>Epsilonproteobacteria</taxon>
        <taxon>Campylobacterales</taxon>
        <taxon>Campylobacteraceae</taxon>
        <taxon>Campylobacter</taxon>
    </lineage>
</organism>
<evidence type="ECO:0000256" key="1">
    <source>
        <dbReference type="SAM" id="Coils"/>
    </source>
</evidence>
<keyword evidence="2" id="KW-0472">Membrane</keyword>
<dbReference type="RefSeq" id="WP_039650527.1">
    <property type="nucleotide sequence ID" value="NZ_CP007770.1"/>
</dbReference>
<proteinExistence type="predicted"/>